<reference evidence="1 2" key="1">
    <citation type="submission" date="2018-11" db="EMBL/GenBank/DDBJ databases">
        <title>Genomic Encyclopedia of Type Strains, Phase IV (KMG-IV): sequencing the most valuable type-strain genomes for metagenomic binning, comparative biology and taxonomic classification.</title>
        <authorList>
            <person name="Goeker M."/>
        </authorList>
    </citation>
    <scope>NUCLEOTIDE SEQUENCE [LARGE SCALE GENOMIC DNA]</scope>
    <source>
        <strain evidence="1 2">DSM 26537</strain>
    </source>
</reference>
<dbReference type="AlphaFoldDB" id="A0A3N1XUX1"/>
<accession>A0A3N1XUX1</accession>
<dbReference type="OrthoDB" id="1929632at2"/>
<keyword evidence="2" id="KW-1185">Reference proteome</keyword>
<dbReference type="EMBL" id="RJVG01000002">
    <property type="protein sequence ID" value="ROR30410.1"/>
    <property type="molecule type" value="Genomic_DNA"/>
</dbReference>
<dbReference type="Proteomes" id="UP000273083">
    <property type="component" value="Unassembled WGS sequence"/>
</dbReference>
<name>A0A3N1XUX1_9FIRM</name>
<comment type="caution">
    <text evidence="1">The sequence shown here is derived from an EMBL/GenBank/DDBJ whole genome shotgun (WGS) entry which is preliminary data.</text>
</comment>
<evidence type="ECO:0000313" key="1">
    <source>
        <dbReference type="EMBL" id="ROR30410.1"/>
    </source>
</evidence>
<protein>
    <submittedName>
        <fullName evidence="1">Uncharacterized protein</fullName>
    </submittedName>
</protein>
<gene>
    <name evidence="1" type="ORF">EDD66_10261</name>
</gene>
<organism evidence="1 2">
    <name type="scientific">Mobilisporobacter senegalensis</name>
    <dbReference type="NCBI Taxonomy" id="1329262"/>
    <lineage>
        <taxon>Bacteria</taxon>
        <taxon>Bacillati</taxon>
        <taxon>Bacillota</taxon>
        <taxon>Clostridia</taxon>
        <taxon>Lachnospirales</taxon>
        <taxon>Lachnospiraceae</taxon>
        <taxon>Mobilisporobacter</taxon>
    </lineage>
</organism>
<proteinExistence type="predicted"/>
<sequence>MKTMLNEMKKKKNHIPESCLPVFEDIMLINDRNERDTKFINAMEECLTKEQCFTIWAQNGACRGTKFDKDRKAFAAEHSNKPLSERFDIFVNTIGSGYKSNPNDIVLDEKIKTITISFACKHGLMHLEKGISTSLEAYFGQCAGGRLYELQLALGINLKIKNVDVTGIKKSIKNPCVFAFEIVG</sequence>
<evidence type="ECO:0000313" key="2">
    <source>
        <dbReference type="Proteomes" id="UP000273083"/>
    </source>
</evidence>
<dbReference type="RefSeq" id="WP_123608118.1">
    <property type="nucleotide sequence ID" value="NZ_RJVG01000002.1"/>
</dbReference>